<name>A0A261TUQ2_9BORD</name>
<dbReference type="PANTHER" id="PTHR48081">
    <property type="entry name" value="AB HYDROLASE SUPERFAMILY PROTEIN C4A8.06C"/>
    <property type="match status" value="1"/>
</dbReference>
<proteinExistence type="predicted"/>
<dbReference type="RefSeq" id="WP_094838727.1">
    <property type="nucleotide sequence ID" value="NZ_NEVQ01000020.1"/>
</dbReference>
<dbReference type="InterPro" id="IPR029058">
    <property type="entry name" value="AB_hydrolase_fold"/>
</dbReference>
<dbReference type="Pfam" id="PF07859">
    <property type="entry name" value="Abhydrolase_3"/>
    <property type="match status" value="1"/>
</dbReference>
<feature type="domain" description="Alpha/beta hydrolase fold-3" evidence="2">
    <location>
        <begin position="79"/>
        <end position="268"/>
    </location>
</feature>
<comment type="caution">
    <text evidence="3">The sequence shown here is derived from an EMBL/GenBank/DDBJ whole genome shotgun (WGS) entry which is preliminary data.</text>
</comment>
<dbReference type="GO" id="GO:0016787">
    <property type="term" value="F:hydrolase activity"/>
    <property type="evidence" value="ECO:0007669"/>
    <property type="project" value="UniProtKB-KW"/>
</dbReference>
<dbReference type="SUPFAM" id="SSF53474">
    <property type="entry name" value="alpha/beta-Hydrolases"/>
    <property type="match status" value="1"/>
</dbReference>
<protein>
    <submittedName>
        <fullName evidence="3">Esterase</fullName>
    </submittedName>
</protein>
<evidence type="ECO:0000313" key="3">
    <source>
        <dbReference type="EMBL" id="OZI52882.1"/>
    </source>
</evidence>
<dbReference type="AlphaFoldDB" id="A0A261TUQ2"/>
<keyword evidence="1" id="KW-0378">Hydrolase</keyword>
<accession>A0A261TUQ2</accession>
<dbReference type="PANTHER" id="PTHR48081:SF33">
    <property type="entry name" value="KYNURENINE FORMAMIDASE"/>
    <property type="match status" value="1"/>
</dbReference>
<dbReference type="InterPro" id="IPR050300">
    <property type="entry name" value="GDXG_lipolytic_enzyme"/>
</dbReference>
<keyword evidence="4" id="KW-1185">Reference proteome</keyword>
<reference evidence="3 4" key="1">
    <citation type="submission" date="2017-05" db="EMBL/GenBank/DDBJ databases">
        <title>Complete and WGS of Bordetella genogroups.</title>
        <authorList>
            <person name="Spilker T."/>
            <person name="LiPuma J."/>
        </authorList>
    </citation>
    <scope>NUCLEOTIDE SEQUENCE [LARGE SCALE GENOMIC DNA]</scope>
    <source>
        <strain evidence="3 4">AU9919</strain>
    </source>
</reference>
<dbReference type="InterPro" id="IPR013094">
    <property type="entry name" value="AB_hydrolase_3"/>
</dbReference>
<dbReference type="PROSITE" id="PS00122">
    <property type="entry name" value="CARBOXYLESTERASE_B_1"/>
    <property type="match status" value="1"/>
</dbReference>
<sequence length="295" mass="32309">MSSKLYRDFDHAELDVQYNARNTVPLALFQSLMQQYADQSRAARTALPCTLDVAFGDHPDETMDIFPAVGLAPGLAPVFVYIHGGYWRALSKNESSSMAPAYTKAGAVYVALNYSLAPGASLDQIVDQCRRAMAWVYRNIEKFGGDPERIYIGGSSAGGHLCGMMLASGWHADAGVPDNLIKGALLLSGLYDLTPIPHTHINEWMHLSAAEAARNSPAQYEPAYGCPIIVSYGDNETDEFKRQSMDYLAQWHALGYPGEYLRVPGLNHFDLVLECGISDSPLAKGMFSMMGLTRD</sequence>
<evidence type="ECO:0000313" key="4">
    <source>
        <dbReference type="Proteomes" id="UP000216885"/>
    </source>
</evidence>
<evidence type="ECO:0000256" key="1">
    <source>
        <dbReference type="ARBA" id="ARBA00022801"/>
    </source>
</evidence>
<evidence type="ECO:0000259" key="2">
    <source>
        <dbReference type="Pfam" id="PF07859"/>
    </source>
</evidence>
<organism evidence="3 4">
    <name type="scientific">Bordetella genomosp. 4</name>
    <dbReference type="NCBI Taxonomy" id="463044"/>
    <lineage>
        <taxon>Bacteria</taxon>
        <taxon>Pseudomonadati</taxon>
        <taxon>Pseudomonadota</taxon>
        <taxon>Betaproteobacteria</taxon>
        <taxon>Burkholderiales</taxon>
        <taxon>Alcaligenaceae</taxon>
        <taxon>Bordetella</taxon>
    </lineage>
</organism>
<dbReference type="InterPro" id="IPR019826">
    <property type="entry name" value="Carboxylesterase_B_AS"/>
</dbReference>
<gene>
    <name evidence="3" type="ORF">CAL20_19655</name>
</gene>
<dbReference type="Proteomes" id="UP000216885">
    <property type="component" value="Unassembled WGS sequence"/>
</dbReference>
<dbReference type="Gene3D" id="3.40.50.1820">
    <property type="entry name" value="alpha/beta hydrolase"/>
    <property type="match status" value="1"/>
</dbReference>
<dbReference type="EMBL" id="NEVQ01000020">
    <property type="protein sequence ID" value="OZI52882.1"/>
    <property type="molecule type" value="Genomic_DNA"/>
</dbReference>